<dbReference type="Gene3D" id="3.40.50.1820">
    <property type="entry name" value="alpha/beta hydrolase"/>
    <property type="match status" value="1"/>
</dbReference>
<dbReference type="GO" id="GO:0016787">
    <property type="term" value="F:hydrolase activity"/>
    <property type="evidence" value="ECO:0007669"/>
    <property type="project" value="UniProtKB-KW"/>
</dbReference>
<dbReference type="AlphaFoldDB" id="A0A1G9HHK5"/>
<dbReference type="STRING" id="686624.SAMN04488242_0292"/>
<dbReference type="Proteomes" id="UP000199475">
    <property type="component" value="Unassembled WGS sequence"/>
</dbReference>
<dbReference type="RefSeq" id="WP_093248282.1">
    <property type="nucleotide sequence ID" value="NZ_FNGP01000001.1"/>
</dbReference>
<organism evidence="1 2">
    <name type="scientific">Tessaracoccus oleiagri</name>
    <dbReference type="NCBI Taxonomy" id="686624"/>
    <lineage>
        <taxon>Bacteria</taxon>
        <taxon>Bacillati</taxon>
        <taxon>Actinomycetota</taxon>
        <taxon>Actinomycetes</taxon>
        <taxon>Propionibacteriales</taxon>
        <taxon>Propionibacteriaceae</taxon>
        <taxon>Tessaracoccus</taxon>
    </lineage>
</organism>
<gene>
    <name evidence="1" type="ORF">SAMN04488242_0292</name>
</gene>
<protein>
    <submittedName>
        <fullName evidence="1">Alpha/beta hydrolase family protein</fullName>
    </submittedName>
</protein>
<evidence type="ECO:0000313" key="2">
    <source>
        <dbReference type="Proteomes" id="UP000199475"/>
    </source>
</evidence>
<accession>A0A1G9HHK5</accession>
<proteinExistence type="predicted"/>
<keyword evidence="2" id="KW-1185">Reference proteome</keyword>
<name>A0A1G9HHK5_9ACTN</name>
<dbReference type="SUPFAM" id="SSF53474">
    <property type="entry name" value="alpha/beta-Hydrolases"/>
    <property type="match status" value="1"/>
</dbReference>
<dbReference type="EMBL" id="FNGP01000001">
    <property type="protein sequence ID" value="SDL11973.1"/>
    <property type="molecule type" value="Genomic_DNA"/>
</dbReference>
<sequence length="339" mass="37485">MNLEARQEGYAAELEHYFRTVLVDEYDERARPLWGRDYSSTDAYAVSVQARRDEWRRLLGVPEFAVEGIETRESDVPGGLWLTVRLDRHLTAQGLLVAPEGATRLVVFQHGLGSTPERVMGLGDAKGTYDAVGQKLVDAGYAVLAPMNLIGIPPRNRAQSLARLAGTTMEGHEFARFQRLLAAVAEVAPEVDVDGYALTGMSWGGLAAQFWAPLDERASAVATLGFFNQRSNKMVVQDTRWSSFYDEAEDHAFLQGHLVGFGDADLASLVCPRPFLVQHGRADQIGWWPDVAEEFRKASAHWERLGVADRVSLQIHEGGHDVDAAGLVGWLDEQFPPRS</sequence>
<reference evidence="1 2" key="1">
    <citation type="submission" date="2016-10" db="EMBL/GenBank/DDBJ databases">
        <authorList>
            <person name="de Groot N.N."/>
        </authorList>
    </citation>
    <scope>NUCLEOTIDE SEQUENCE [LARGE SCALE GENOMIC DNA]</scope>
    <source>
        <strain evidence="1 2">CGMCC 1.9159</strain>
    </source>
</reference>
<keyword evidence="1" id="KW-0378">Hydrolase</keyword>
<dbReference type="InterPro" id="IPR029058">
    <property type="entry name" value="AB_hydrolase_fold"/>
</dbReference>
<dbReference type="OrthoDB" id="3668964at2"/>
<evidence type="ECO:0000313" key="1">
    <source>
        <dbReference type="EMBL" id="SDL11973.1"/>
    </source>
</evidence>